<protein>
    <submittedName>
        <fullName evidence="2">Uncharacterized protein</fullName>
    </submittedName>
</protein>
<evidence type="ECO:0000313" key="2">
    <source>
        <dbReference type="EMBL" id="UYV67467.1"/>
    </source>
</evidence>
<gene>
    <name evidence="2" type="ORF">LAZ67_5000703</name>
</gene>
<evidence type="ECO:0000256" key="1">
    <source>
        <dbReference type="SAM" id="MobiDB-lite"/>
    </source>
</evidence>
<dbReference type="PANTHER" id="PTHR20872:SF1">
    <property type="entry name" value="F-BOX DOMAIN-CONTAINING PROTEIN"/>
    <property type="match status" value="1"/>
</dbReference>
<sequence length="502" mass="58160">MTCGSSSPTLSSRTYSPVSPSATDTPVLRVLEQVCWRWNDTFYSQRVWHKFRLGDRTLTRRRFNYYTGYQHTLDHYRTQMCLLKMGHHFRHLVLGPMTNLFNLYEFMTLMSFFAERPEGNFFAKIRVLEFTFSCTETPSDAVFGTGGKLLEGVRRLMRNLPGLRELSLRDLLLEDRGEAGGLLDDVASQCCETLRRLELVNITRESQALLHCGVFLRLSHLIVTPHQLDEEVVELLGWCPHLTNLTILHTKLTPPSKPVPPRAWKQCRKQAPHLRVHLVVEGRINMEVLHVVHAMIIMVGRSRRLLLLIDRQANQPGLWQVVWQEGAPVYSVIYDSPYVPVSPLSTLTPSTLFPADLRQYGHLGLPRFYVPRLFEDRADSPLVCSFFFLFHTGFNIRVQVLLCRSCPNLHTLAVRERVSTATVLLLAHAGTRPGHCLRRLAVRRNAVVLRCEWPRHPDWPYGFHAWLRKASRSYERVEAEVSVLFGKPWRFLSDFEYRHFTF</sequence>
<dbReference type="SUPFAM" id="SSF52047">
    <property type="entry name" value="RNI-like"/>
    <property type="match status" value="1"/>
</dbReference>
<reference evidence="2 3" key="1">
    <citation type="submission" date="2022-01" db="EMBL/GenBank/DDBJ databases">
        <title>A chromosomal length assembly of Cordylochernes scorpioides.</title>
        <authorList>
            <person name="Zeh D."/>
            <person name="Zeh J."/>
        </authorList>
    </citation>
    <scope>NUCLEOTIDE SEQUENCE [LARGE SCALE GENOMIC DNA]</scope>
    <source>
        <strain evidence="2">IN4F17</strain>
        <tissue evidence="2">Whole Body</tissue>
    </source>
</reference>
<name>A0ABY6KF51_9ARAC</name>
<evidence type="ECO:0000313" key="3">
    <source>
        <dbReference type="Proteomes" id="UP001235939"/>
    </source>
</evidence>
<organism evidence="2 3">
    <name type="scientific">Cordylochernes scorpioides</name>
    <dbReference type="NCBI Taxonomy" id="51811"/>
    <lineage>
        <taxon>Eukaryota</taxon>
        <taxon>Metazoa</taxon>
        <taxon>Ecdysozoa</taxon>
        <taxon>Arthropoda</taxon>
        <taxon>Chelicerata</taxon>
        <taxon>Arachnida</taxon>
        <taxon>Pseudoscorpiones</taxon>
        <taxon>Cheliferoidea</taxon>
        <taxon>Chernetidae</taxon>
        <taxon>Cordylochernes</taxon>
    </lineage>
</organism>
<feature type="compositionally biased region" description="Low complexity" evidence="1">
    <location>
        <begin position="1"/>
        <end position="17"/>
    </location>
</feature>
<keyword evidence="3" id="KW-1185">Reference proteome</keyword>
<dbReference type="InterPro" id="IPR032675">
    <property type="entry name" value="LRR_dom_sf"/>
</dbReference>
<dbReference type="Proteomes" id="UP001235939">
    <property type="component" value="Chromosome 05"/>
</dbReference>
<accession>A0ABY6KF51</accession>
<proteinExistence type="predicted"/>
<dbReference type="EMBL" id="CP092867">
    <property type="protein sequence ID" value="UYV67467.1"/>
    <property type="molecule type" value="Genomic_DNA"/>
</dbReference>
<dbReference type="PANTHER" id="PTHR20872">
    <property type="match status" value="1"/>
</dbReference>
<feature type="region of interest" description="Disordered" evidence="1">
    <location>
        <begin position="1"/>
        <end position="22"/>
    </location>
</feature>
<dbReference type="Gene3D" id="3.80.10.10">
    <property type="entry name" value="Ribonuclease Inhibitor"/>
    <property type="match status" value="1"/>
</dbReference>